<keyword evidence="4" id="KW-0378">Hydrolase</keyword>
<evidence type="ECO:0000256" key="2">
    <source>
        <dbReference type="ARBA" id="ARBA00022763"/>
    </source>
</evidence>
<evidence type="ECO:0000256" key="4">
    <source>
        <dbReference type="ARBA" id="ARBA00022839"/>
    </source>
</evidence>
<dbReference type="InterPro" id="IPR038726">
    <property type="entry name" value="PDDEXK_AddAB-type"/>
</dbReference>
<evidence type="ECO:0000313" key="8">
    <source>
        <dbReference type="Proteomes" id="UP001056708"/>
    </source>
</evidence>
<dbReference type="InterPro" id="IPR011604">
    <property type="entry name" value="PDDEXK-like_dom_sf"/>
</dbReference>
<dbReference type="SUPFAM" id="SSF52980">
    <property type="entry name" value="Restriction endonuclease-like"/>
    <property type="match status" value="1"/>
</dbReference>
<dbReference type="RefSeq" id="WP_252665052.1">
    <property type="nucleotide sequence ID" value="NZ_CP098611.1"/>
</dbReference>
<keyword evidence="8" id="KW-1185">Reference proteome</keyword>
<gene>
    <name evidence="7" type="ORF">NEA10_09225</name>
</gene>
<keyword evidence="2" id="KW-0227">DNA damage</keyword>
<protein>
    <submittedName>
        <fullName evidence="7">PD-(D/E)XK nuclease family protein</fullName>
    </submittedName>
</protein>
<dbReference type="Gene3D" id="3.90.320.10">
    <property type="match status" value="1"/>
</dbReference>
<evidence type="ECO:0000259" key="6">
    <source>
        <dbReference type="Pfam" id="PF12705"/>
    </source>
</evidence>
<dbReference type="SUPFAM" id="SSF52540">
    <property type="entry name" value="P-loop containing nucleoside triphosphate hydrolases"/>
    <property type="match status" value="1"/>
</dbReference>
<dbReference type="EMBL" id="CP098611">
    <property type="protein sequence ID" value="USR92876.1"/>
    <property type="molecule type" value="Genomic_DNA"/>
</dbReference>
<accession>A0ABY5AX49</accession>
<evidence type="ECO:0000313" key="7">
    <source>
        <dbReference type="EMBL" id="USR92876.1"/>
    </source>
</evidence>
<dbReference type="Gene3D" id="3.40.50.300">
    <property type="entry name" value="P-loop containing nucleotide triphosphate hydrolases"/>
    <property type="match status" value="1"/>
</dbReference>
<proteinExistence type="predicted"/>
<sequence>MRSLKIHSQGAFEGPDGSETIAPGTQVICAHPSQAQALGVPYCSLDLLARQCCEQRGWQVVSPLIAYQGRLKVLDQILQSGEWPQQLRQPRPDLRTLERQLRPGMMTLLRSPSSRSDLAECTPPSSSLGLLLRVSLAYERELERQHHVDPAQVYQRATQLKPDPRPISLLGYPEWIERQPRLAFLDAIAAAGSVVYLAAGTALGVKEQERAIAQFQSLGWTVETSRKRGNDTWVEPKSCPVSLAQARGTHYLNQEEEVRGVLRDLQRRLGEGVPPKELALVTWDDAAYAPMVLDVAWEYELPIYHSNSPSLLSTGLGSWLKQALDTVRSRFEFETTAAFLRHPLTPTEETRIGQIDWDNVRRFHPQTLASWRDCGANLSPLEDWTRGEGGSPRLHERPIWLRQLRRLLDHWQVLHRGQQSPQVKSTGLALDKALAHLESLGTSHLSLEQFAQELRDTLALVPVVVPPPQGAIALQSPAAVVGARYRHLWVLGVAEGMTPSPLPREPLLDWYHRKQLQNQGFAIETAVVLSQRQLLLFAQLFRSASQLYFSYPRQIRKTPMLASPYLGRFGIEVREAENDGAIASWQELRQRGLRQSLPREDAVLTHAARSWSIELSRQQGSEGVGFANGNRDRFQGQTEIPLEIGSRCFSASQLTHLGQCAFKWFAGDLLKIQELREAETELSGRLRGRLYHKTLELATRNALETGSTELRQALLDHLDAAFREAEELEQLPELAAWGARRKDHLQRLRRTLSQESFLGEDSQILHTEQSFEGEWYGFRVQGVVDRVDRTPSGYVIIEYKSRSNRPGRAKDEQGQANLDVQLPLYGDVLGQQLQAQEAETASVRSYYYSLTKAKPLGHRDKVDREALERFSDRLKDHLHRGDYPVEPDRQYYACQYCPHDVICRVRR</sequence>
<keyword evidence="1" id="KW-0540">Nuclease</keyword>
<dbReference type="Pfam" id="PF12705">
    <property type="entry name" value="PDDEXK_1"/>
    <property type="match status" value="1"/>
</dbReference>
<keyword evidence="5" id="KW-0234">DNA repair</keyword>
<keyword evidence="3" id="KW-0547">Nucleotide-binding</keyword>
<evidence type="ECO:0000256" key="3">
    <source>
        <dbReference type="ARBA" id="ARBA00022806"/>
    </source>
</evidence>
<organism evidence="7 8">
    <name type="scientific">Phormidium yuhuli AB48</name>
    <dbReference type="NCBI Taxonomy" id="2940671"/>
    <lineage>
        <taxon>Bacteria</taxon>
        <taxon>Bacillati</taxon>
        <taxon>Cyanobacteriota</taxon>
        <taxon>Cyanophyceae</taxon>
        <taxon>Oscillatoriophycideae</taxon>
        <taxon>Oscillatoriales</taxon>
        <taxon>Oscillatoriaceae</taxon>
        <taxon>Phormidium</taxon>
        <taxon>Phormidium yuhuli</taxon>
    </lineage>
</organism>
<evidence type="ECO:0000256" key="5">
    <source>
        <dbReference type="ARBA" id="ARBA00023204"/>
    </source>
</evidence>
<dbReference type="InterPro" id="IPR027417">
    <property type="entry name" value="P-loop_NTPase"/>
</dbReference>
<keyword evidence="3" id="KW-0067">ATP-binding</keyword>
<reference evidence="7" key="1">
    <citation type="submission" date="2022-06" db="EMBL/GenBank/DDBJ databases">
        <title>Genome sequence of Phormidium yuhuli AB48 isolated from an industrial photobioreactor environment.</title>
        <authorList>
            <person name="Qiu Y."/>
            <person name="Noonan A.J.C."/>
            <person name="Dofher K."/>
            <person name="Koch M."/>
            <person name="Kieft B."/>
            <person name="Lin X."/>
            <person name="Ziels R.M."/>
            <person name="Hallam S.J."/>
        </authorList>
    </citation>
    <scope>NUCLEOTIDE SEQUENCE</scope>
    <source>
        <strain evidence="7">AB48</strain>
    </source>
</reference>
<dbReference type="Proteomes" id="UP001056708">
    <property type="component" value="Chromosome"/>
</dbReference>
<dbReference type="InterPro" id="IPR011335">
    <property type="entry name" value="Restrct_endonuc-II-like"/>
</dbReference>
<keyword evidence="4" id="KW-0269">Exonuclease</keyword>
<evidence type="ECO:0000256" key="1">
    <source>
        <dbReference type="ARBA" id="ARBA00022722"/>
    </source>
</evidence>
<name>A0ABY5AX49_9CYAN</name>
<keyword evidence="3" id="KW-0347">Helicase</keyword>
<feature type="domain" description="PD-(D/E)XK endonuclease-like" evidence="6">
    <location>
        <begin position="649"/>
        <end position="904"/>
    </location>
</feature>